<keyword evidence="9" id="KW-1185">Reference proteome</keyword>
<feature type="domain" description="Sulfatase N-terminal" evidence="7">
    <location>
        <begin position="32"/>
        <end position="366"/>
    </location>
</feature>
<comment type="similarity">
    <text evidence="2">Belongs to the sulfatase family.</text>
</comment>
<dbReference type="RefSeq" id="WP_354660252.1">
    <property type="nucleotide sequence ID" value="NZ_JBEXAC010000001.1"/>
</dbReference>
<sequence>MKKTFFVAMLFGVAVAGNKIGLQAQTRVADKPNILFILTDDQTFNTIHALGNKEIVTPNMDKLVKEGTTFTQAHIMGGLTGAICSPSRNMILTSRSLFRLHKAGAYIPASDTTFPELFRVNGYTTFETGKWHQDKASFKRSFSTAENIFFGGMYPPDAGGQYRPHLHHYDSSGQYDEPFWGDDFSSVYFADAAVDFLKSQQHQQQPFLMYVAFTSPHDPRTAPTWYGHNYHTDDISLPANYLPVHPFDNGELYIRDEMLLPVPRTKETVKREIAKYYAMISEVDYQIGRILNELKQTGRDKNTVIVFAGDNGLAVGQHGLLGKQNPYESAIRVPLVFAGPGIPKDKRVNAYVYLNDIYPTLCDMTQIPVPATVEGMSLKTAFDKGFFKGRDQVFFAYSNLQRAVVKEGFKLACYNVNGQHPIQLFDLNKDPWEMHNLANEQQYQNKVKSMTSLLSVSMKRLGDFCDLDKAGWGYPVKMTSMEVTNVLP</sequence>
<dbReference type="InterPro" id="IPR000917">
    <property type="entry name" value="Sulfatase_N"/>
</dbReference>
<dbReference type="Pfam" id="PF00884">
    <property type="entry name" value="Sulfatase"/>
    <property type="match status" value="1"/>
</dbReference>
<name>A0ABV2T3L1_9BACT</name>
<dbReference type="PANTHER" id="PTHR42693">
    <property type="entry name" value="ARYLSULFATASE FAMILY MEMBER"/>
    <property type="match status" value="1"/>
</dbReference>
<keyword evidence="6" id="KW-0106">Calcium</keyword>
<keyword evidence="4" id="KW-0732">Signal</keyword>
<dbReference type="PANTHER" id="PTHR42693:SF42">
    <property type="entry name" value="ARYLSULFATASE G"/>
    <property type="match status" value="1"/>
</dbReference>
<dbReference type="CDD" id="cd16155">
    <property type="entry name" value="sulfatase_like"/>
    <property type="match status" value="1"/>
</dbReference>
<organism evidence="8 9">
    <name type="scientific">Chitinophaga defluvii</name>
    <dbReference type="NCBI Taxonomy" id="3163343"/>
    <lineage>
        <taxon>Bacteria</taxon>
        <taxon>Pseudomonadati</taxon>
        <taxon>Bacteroidota</taxon>
        <taxon>Chitinophagia</taxon>
        <taxon>Chitinophagales</taxon>
        <taxon>Chitinophagaceae</taxon>
        <taxon>Chitinophaga</taxon>
    </lineage>
</organism>
<dbReference type="Proteomes" id="UP001549749">
    <property type="component" value="Unassembled WGS sequence"/>
</dbReference>
<reference evidence="8 9" key="1">
    <citation type="submission" date="2024-06" db="EMBL/GenBank/DDBJ databases">
        <title>Chitinophaga defluvii sp. nov., isolated from municipal sewage.</title>
        <authorList>
            <person name="Zhang L."/>
        </authorList>
    </citation>
    <scope>NUCLEOTIDE SEQUENCE [LARGE SCALE GENOMIC DNA]</scope>
    <source>
        <strain evidence="8 9">H8</strain>
    </source>
</reference>
<evidence type="ECO:0000256" key="3">
    <source>
        <dbReference type="ARBA" id="ARBA00022723"/>
    </source>
</evidence>
<comment type="cofactor">
    <cofactor evidence="1">
        <name>Ca(2+)</name>
        <dbReference type="ChEBI" id="CHEBI:29108"/>
    </cofactor>
</comment>
<keyword evidence="5" id="KW-0378">Hydrolase</keyword>
<dbReference type="EMBL" id="JBEXAC010000001">
    <property type="protein sequence ID" value="MET6997617.1"/>
    <property type="molecule type" value="Genomic_DNA"/>
</dbReference>
<dbReference type="Gene3D" id="3.40.720.10">
    <property type="entry name" value="Alkaline Phosphatase, subunit A"/>
    <property type="match status" value="1"/>
</dbReference>
<accession>A0ABV2T3L1</accession>
<comment type="caution">
    <text evidence="8">The sequence shown here is derived from an EMBL/GenBank/DDBJ whole genome shotgun (WGS) entry which is preliminary data.</text>
</comment>
<evidence type="ECO:0000256" key="1">
    <source>
        <dbReference type="ARBA" id="ARBA00001913"/>
    </source>
</evidence>
<evidence type="ECO:0000313" key="8">
    <source>
        <dbReference type="EMBL" id="MET6997617.1"/>
    </source>
</evidence>
<protein>
    <submittedName>
        <fullName evidence="8">Sulfatase-like hydrolase/transferase</fullName>
    </submittedName>
</protein>
<evidence type="ECO:0000256" key="5">
    <source>
        <dbReference type="ARBA" id="ARBA00022801"/>
    </source>
</evidence>
<dbReference type="InterPro" id="IPR050738">
    <property type="entry name" value="Sulfatase"/>
</dbReference>
<evidence type="ECO:0000256" key="2">
    <source>
        <dbReference type="ARBA" id="ARBA00008779"/>
    </source>
</evidence>
<evidence type="ECO:0000259" key="7">
    <source>
        <dbReference type="Pfam" id="PF00884"/>
    </source>
</evidence>
<evidence type="ECO:0000256" key="6">
    <source>
        <dbReference type="ARBA" id="ARBA00022837"/>
    </source>
</evidence>
<proteinExistence type="inferred from homology"/>
<evidence type="ECO:0000313" key="9">
    <source>
        <dbReference type="Proteomes" id="UP001549749"/>
    </source>
</evidence>
<dbReference type="InterPro" id="IPR017850">
    <property type="entry name" value="Alkaline_phosphatase_core_sf"/>
</dbReference>
<keyword evidence="3" id="KW-0479">Metal-binding</keyword>
<evidence type="ECO:0000256" key="4">
    <source>
        <dbReference type="ARBA" id="ARBA00022729"/>
    </source>
</evidence>
<gene>
    <name evidence="8" type="ORF">ABR189_09570</name>
</gene>
<dbReference type="SUPFAM" id="SSF53649">
    <property type="entry name" value="Alkaline phosphatase-like"/>
    <property type="match status" value="1"/>
</dbReference>